<comment type="similarity">
    <text evidence="3">Belongs to the NOP16 family.</text>
</comment>
<dbReference type="AlphaFoldDB" id="A0A9P6X831"/>
<dbReference type="OrthoDB" id="285729at2759"/>
<evidence type="ECO:0000256" key="1">
    <source>
        <dbReference type="ARBA" id="ARBA00002889"/>
    </source>
</evidence>
<evidence type="ECO:0000256" key="5">
    <source>
        <dbReference type="ARBA" id="ARBA00023242"/>
    </source>
</evidence>
<protein>
    <recommendedName>
        <fullName evidence="4">Nucleolar protein 16</fullName>
    </recommendedName>
</protein>
<evidence type="ECO:0000256" key="3">
    <source>
        <dbReference type="ARBA" id="ARBA00008479"/>
    </source>
</evidence>
<dbReference type="Proteomes" id="UP000716291">
    <property type="component" value="Unassembled WGS sequence"/>
</dbReference>
<comment type="caution">
    <text evidence="6">The sequence shown here is derived from an EMBL/GenBank/DDBJ whole genome shotgun (WGS) entry which is preliminary data.</text>
</comment>
<dbReference type="GO" id="GO:0042273">
    <property type="term" value="P:ribosomal large subunit biogenesis"/>
    <property type="evidence" value="ECO:0007669"/>
    <property type="project" value="TreeGrafter"/>
</dbReference>
<keyword evidence="5" id="KW-0539">Nucleus</keyword>
<reference evidence="6" key="1">
    <citation type="journal article" date="2020" name="Microb. Genom.">
        <title>Genetic diversity of clinical and environmental Mucorales isolates obtained from an investigation of mucormycosis cases among solid organ transplant recipients.</title>
        <authorList>
            <person name="Nguyen M.H."/>
            <person name="Kaul D."/>
            <person name="Muto C."/>
            <person name="Cheng S.J."/>
            <person name="Richter R.A."/>
            <person name="Bruno V.M."/>
            <person name="Liu G."/>
            <person name="Beyhan S."/>
            <person name="Sundermann A.J."/>
            <person name="Mounaud S."/>
            <person name="Pasculle A.W."/>
            <person name="Nierman W.C."/>
            <person name="Driscoll E."/>
            <person name="Cumbie R."/>
            <person name="Clancy C.J."/>
            <person name="Dupont C.L."/>
        </authorList>
    </citation>
    <scope>NUCLEOTIDE SEQUENCE</scope>
    <source>
        <strain evidence="6">GL11</strain>
    </source>
</reference>
<dbReference type="EMBL" id="JAANQT010000944">
    <property type="protein sequence ID" value="KAG1307453.1"/>
    <property type="molecule type" value="Genomic_DNA"/>
</dbReference>
<evidence type="ECO:0000313" key="6">
    <source>
        <dbReference type="EMBL" id="KAG1307453.1"/>
    </source>
</evidence>
<proteinExistence type="inferred from homology"/>
<dbReference type="PANTHER" id="PTHR13243">
    <property type="entry name" value="HSPC111 PROTEIN-RELATED"/>
    <property type="match status" value="1"/>
</dbReference>
<dbReference type="PANTHER" id="PTHR13243:SF1">
    <property type="entry name" value="NUCLEOLAR PROTEIN 16"/>
    <property type="match status" value="1"/>
</dbReference>
<accession>A0A9P6X831</accession>
<evidence type="ECO:0000256" key="2">
    <source>
        <dbReference type="ARBA" id="ARBA00004604"/>
    </source>
</evidence>
<organism evidence="6 7">
    <name type="scientific">Rhizopus oryzae</name>
    <name type="common">Mucormycosis agent</name>
    <name type="synonym">Rhizopus arrhizus var. delemar</name>
    <dbReference type="NCBI Taxonomy" id="64495"/>
    <lineage>
        <taxon>Eukaryota</taxon>
        <taxon>Fungi</taxon>
        <taxon>Fungi incertae sedis</taxon>
        <taxon>Mucoromycota</taxon>
        <taxon>Mucoromycotina</taxon>
        <taxon>Mucoromycetes</taxon>
        <taxon>Mucorales</taxon>
        <taxon>Mucorineae</taxon>
        <taxon>Rhizopodaceae</taxon>
        <taxon>Rhizopus</taxon>
    </lineage>
</organism>
<name>A0A9P6X831_RHIOR</name>
<evidence type="ECO:0000313" key="7">
    <source>
        <dbReference type="Proteomes" id="UP000716291"/>
    </source>
</evidence>
<comment type="function">
    <text evidence="1">Involved in the biogenesis of the 60S ribosomal subunit.</text>
</comment>
<gene>
    <name evidence="6" type="ORF">G6F64_006808</name>
</gene>
<evidence type="ECO:0000256" key="4">
    <source>
        <dbReference type="ARBA" id="ARBA00015522"/>
    </source>
</evidence>
<comment type="subcellular location">
    <subcellularLocation>
        <location evidence="2">Nucleus</location>
        <location evidence="2">Nucleolus</location>
    </subcellularLocation>
</comment>
<dbReference type="InterPro" id="IPR019002">
    <property type="entry name" value="Ribosome_biogenesis_Nop16"/>
</dbReference>
<dbReference type="Pfam" id="PF09420">
    <property type="entry name" value="Nop16"/>
    <property type="match status" value="1"/>
</dbReference>
<keyword evidence="7" id="KW-1185">Reference proteome</keyword>
<sequence>MRNNWARSSGGTRAVVKILKTRVTSHTVIGPIHSSALLHDVLKKPTLKSATEITTEKKKAVAEANDDEAVLKNDASVIDVKSTPKGTTPAPFIKFINELLDIMDEDGNLKGSYLRMDNASIHISKPMIRKIEARGYRGNAIIKANWDKKLTLRQNYAKLGLLTSLNGQTGGSEKKMSEESVAEQEPIDLKELTEEEIEKLKKTLGPGEGIIQRDDEGNVVRVIVGEAKSHDEILDAEVEPVEAKTDVVRQLEEQAANAFHREKYQSGFETHWIQKLIDKHGDDYKAMFWDKELNVNQHTAAQLKKKCEKYLEKHQ</sequence>
<dbReference type="GO" id="GO:0005730">
    <property type="term" value="C:nucleolus"/>
    <property type="evidence" value="ECO:0007669"/>
    <property type="project" value="UniProtKB-SubCell"/>
</dbReference>